<organism evidence="1 2">
    <name type="scientific">Eikenella corrodens ATCC 23834</name>
    <dbReference type="NCBI Taxonomy" id="546274"/>
    <lineage>
        <taxon>Bacteria</taxon>
        <taxon>Pseudomonadati</taxon>
        <taxon>Pseudomonadota</taxon>
        <taxon>Betaproteobacteria</taxon>
        <taxon>Neisseriales</taxon>
        <taxon>Neisseriaceae</taxon>
        <taxon>Eikenella</taxon>
    </lineage>
</organism>
<dbReference type="Proteomes" id="UP000005837">
    <property type="component" value="Unassembled WGS sequence"/>
</dbReference>
<dbReference type="EMBL" id="ACEA01000043">
    <property type="protein sequence ID" value="EEG23298.1"/>
    <property type="molecule type" value="Genomic_DNA"/>
</dbReference>
<dbReference type="HOGENOM" id="CLU_3042986_0_0_4"/>
<name>C0DXB4_EIKCO</name>
<dbReference type="AlphaFoldDB" id="C0DXB4"/>
<evidence type="ECO:0000313" key="1">
    <source>
        <dbReference type="EMBL" id="EEG23298.1"/>
    </source>
</evidence>
<protein>
    <submittedName>
        <fullName evidence="1">Uncharacterized protein</fullName>
    </submittedName>
</protein>
<gene>
    <name evidence="1" type="ORF">EIKCOROL_02020</name>
</gene>
<proteinExistence type="predicted"/>
<reference evidence="1 2" key="1">
    <citation type="submission" date="2009-01" db="EMBL/GenBank/DDBJ databases">
        <authorList>
            <person name="Fulton L."/>
            <person name="Clifton S."/>
            <person name="Chinwalla A.T."/>
            <person name="Mitreva M."/>
            <person name="Sodergren E."/>
            <person name="Weinstock G."/>
            <person name="Clifton S."/>
            <person name="Dooling D.J."/>
            <person name="Fulton B."/>
            <person name="Minx P."/>
            <person name="Pepin K.H."/>
            <person name="Johnson M."/>
            <person name="Bhonagiri V."/>
            <person name="Nash W.E."/>
            <person name="Mardis E.R."/>
            <person name="Wilson R.K."/>
        </authorList>
    </citation>
    <scope>NUCLEOTIDE SEQUENCE [LARGE SCALE GENOMIC DNA]</scope>
    <source>
        <strain evidence="1 2">ATCC 23834</strain>
    </source>
</reference>
<accession>C0DXB4</accession>
<evidence type="ECO:0000313" key="2">
    <source>
        <dbReference type="Proteomes" id="UP000005837"/>
    </source>
</evidence>
<comment type="caution">
    <text evidence="1">The sequence shown here is derived from an EMBL/GenBank/DDBJ whole genome shotgun (WGS) entry which is preliminary data.</text>
</comment>
<sequence>MKQLICKRLPENVSGSLLLGMEKGSGFDLNQCGVCCMPHAFFGSLLGSDLSLIY</sequence>